<name>A0A1S7S2F0_9HYPH</name>
<evidence type="ECO:0000313" key="1">
    <source>
        <dbReference type="EMBL" id="CUX61570.1"/>
    </source>
</evidence>
<gene>
    <name evidence="1" type="ORF">AGR7C_pAt0081</name>
</gene>
<protein>
    <submittedName>
        <fullName evidence="1">Uncharacterized protein</fullName>
    </submittedName>
</protein>
<dbReference type="EMBL" id="FBWG01000049">
    <property type="protein sequence ID" value="CUX61570.1"/>
    <property type="molecule type" value="Genomic_DNA"/>
</dbReference>
<proteinExistence type="predicted"/>
<evidence type="ECO:0000313" key="2">
    <source>
        <dbReference type="Proteomes" id="UP000191987"/>
    </source>
</evidence>
<accession>A0A1S7S2F0</accession>
<dbReference type="Proteomes" id="UP000191987">
    <property type="component" value="Unassembled WGS sequence"/>
</dbReference>
<reference evidence="1 2" key="1">
    <citation type="submission" date="2016-01" db="EMBL/GenBank/DDBJ databases">
        <authorList>
            <person name="Oliw E.H."/>
        </authorList>
    </citation>
    <scope>NUCLEOTIDE SEQUENCE [LARGE SCALE GENOMIC DNA]</scope>
    <source>
        <strain evidence="1 2">Zutra 3-1</strain>
    </source>
</reference>
<dbReference type="AlphaFoldDB" id="A0A1S7S2F0"/>
<sequence length="77" mass="8884">MDKLTLLAFLYEQSHVWLVQTENTGELHLFDARIAANHCQDSVPRWGKTNSSKFGMKRLEASLLEGAYQKTQRVFDL</sequence>
<organism evidence="1 2">
    <name type="scientific">Agrobacterium deltaense Zutra 3/1</name>
    <dbReference type="NCBI Taxonomy" id="1183427"/>
    <lineage>
        <taxon>Bacteria</taxon>
        <taxon>Pseudomonadati</taxon>
        <taxon>Pseudomonadota</taxon>
        <taxon>Alphaproteobacteria</taxon>
        <taxon>Hyphomicrobiales</taxon>
        <taxon>Rhizobiaceae</taxon>
        <taxon>Rhizobium/Agrobacterium group</taxon>
        <taxon>Agrobacterium</taxon>
    </lineage>
</organism>